<dbReference type="EMBL" id="JAHHUM010001733">
    <property type="protein sequence ID" value="KAK5609861.1"/>
    <property type="molecule type" value="Genomic_DNA"/>
</dbReference>
<keyword evidence="2" id="KW-1003">Cell membrane</keyword>
<keyword evidence="3" id="KW-0488">Methylation</keyword>
<dbReference type="NCBIfam" id="TIGR00231">
    <property type="entry name" value="small_GTP"/>
    <property type="match status" value="1"/>
</dbReference>
<dbReference type="SMART" id="SM00175">
    <property type="entry name" value="RAB"/>
    <property type="match status" value="1"/>
</dbReference>
<keyword evidence="7" id="KW-0449">Lipoprotein</keyword>
<dbReference type="GO" id="GO:0005886">
    <property type="term" value="C:plasma membrane"/>
    <property type="evidence" value="ECO:0007669"/>
    <property type="project" value="UniProtKB-SubCell"/>
</dbReference>
<evidence type="ECO:0000256" key="1">
    <source>
        <dbReference type="ARBA" id="ARBA00004193"/>
    </source>
</evidence>
<dbReference type="GO" id="GO:0003924">
    <property type="term" value="F:GTPase activity"/>
    <property type="evidence" value="ECO:0007669"/>
    <property type="project" value="InterPro"/>
</dbReference>
<dbReference type="Pfam" id="PF00071">
    <property type="entry name" value="Ras"/>
    <property type="match status" value="1"/>
</dbReference>
<comment type="subcellular location">
    <subcellularLocation>
        <location evidence="1">Cell membrane</location>
        <topology evidence="1">Lipid-anchor</topology>
    </subcellularLocation>
</comment>
<comment type="caution">
    <text evidence="10">The sequence shown here is derived from an EMBL/GenBank/DDBJ whole genome shotgun (WGS) entry which is preliminary data.</text>
</comment>
<dbReference type="PROSITE" id="PS51421">
    <property type="entry name" value="RAS"/>
    <property type="match status" value="1"/>
</dbReference>
<keyword evidence="6" id="KW-0472">Membrane</keyword>
<keyword evidence="8" id="KW-0636">Prenylation</keyword>
<evidence type="ECO:0000256" key="5">
    <source>
        <dbReference type="ARBA" id="ARBA00023134"/>
    </source>
</evidence>
<evidence type="ECO:0000256" key="8">
    <source>
        <dbReference type="ARBA" id="ARBA00023289"/>
    </source>
</evidence>
<dbReference type="PANTHER" id="PTHR46149">
    <property type="entry name" value="MIP08469P"/>
    <property type="match status" value="1"/>
</dbReference>
<evidence type="ECO:0000256" key="4">
    <source>
        <dbReference type="ARBA" id="ARBA00022741"/>
    </source>
</evidence>
<keyword evidence="4" id="KW-0547">Nucleotide-binding</keyword>
<reference evidence="10 11" key="1">
    <citation type="submission" date="2021-06" db="EMBL/GenBank/DDBJ databases">
        <authorList>
            <person name="Palmer J.M."/>
        </authorList>
    </citation>
    <scope>NUCLEOTIDE SEQUENCE [LARGE SCALE GENOMIC DNA]</scope>
    <source>
        <strain evidence="10 11">MEX-2019</strain>
        <tissue evidence="10">Muscle</tissue>
    </source>
</reference>
<evidence type="ECO:0008006" key="12">
    <source>
        <dbReference type="Google" id="ProtNLM"/>
    </source>
</evidence>
<dbReference type="GO" id="GO:0005525">
    <property type="term" value="F:GTP binding"/>
    <property type="evidence" value="ECO:0007669"/>
    <property type="project" value="UniProtKB-KW"/>
</dbReference>
<dbReference type="SUPFAM" id="SSF52540">
    <property type="entry name" value="P-loop containing nucleoside triphosphate hydrolases"/>
    <property type="match status" value="1"/>
</dbReference>
<dbReference type="GO" id="GO:0007165">
    <property type="term" value="P:signal transduction"/>
    <property type="evidence" value="ECO:0007669"/>
    <property type="project" value="TreeGrafter"/>
</dbReference>
<protein>
    <recommendedName>
        <fullName evidence="12">Small monomeric GTPase</fullName>
    </recommendedName>
</protein>
<dbReference type="InterPro" id="IPR027417">
    <property type="entry name" value="P-loop_NTPase"/>
</dbReference>
<evidence type="ECO:0000256" key="3">
    <source>
        <dbReference type="ARBA" id="ARBA00022481"/>
    </source>
</evidence>
<evidence type="ECO:0000256" key="6">
    <source>
        <dbReference type="ARBA" id="ARBA00023136"/>
    </source>
</evidence>
<gene>
    <name evidence="10" type="ORF">CRENBAI_016608</name>
</gene>
<organism evidence="10 11">
    <name type="scientific">Crenichthys baileyi</name>
    <name type="common">White River springfish</name>
    <dbReference type="NCBI Taxonomy" id="28760"/>
    <lineage>
        <taxon>Eukaryota</taxon>
        <taxon>Metazoa</taxon>
        <taxon>Chordata</taxon>
        <taxon>Craniata</taxon>
        <taxon>Vertebrata</taxon>
        <taxon>Euteleostomi</taxon>
        <taxon>Actinopterygii</taxon>
        <taxon>Neopterygii</taxon>
        <taxon>Teleostei</taxon>
        <taxon>Neoteleostei</taxon>
        <taxon>Acanthomorphata</taxon>
        <taxon>Ovalentaria</taxon>
        <taxon>Atherinomorphae</taxon>
        <taxon>Cyprinodontiformes</taxon>
        <taxon>Goodeidae</taxon>
        <taxon>Crenichthys</taxon>
    </lineage>
</organism>
<dbReference type="PROSITE" id="PS51419">
    <property type="entry name" value="RAB"/>
    <property type="match status" value="1"/>
</dbReference>
<proteinExistence type="inferred from homology"/>
<dbReference type="SMART" id="SM00173">
    <property type="entry name" value="RAS"/>
    <property type="match status" value="1"/>
</dbReference>
<dbReference type="GO" id="GO:0031681">
    <property type="term" value="F:G-protein beta-subunit binding"/>
    <property type="evidence" value="ECO:0007669"/>
    <property type="project" value="TreeGrafter"/>
</dbReference>
<dbReference type="Proteomes" id="UP001311232">
    <property type="component" value="Unassembled WGS sequence"/>
</dbReference>
<dbReference type="PRINTS" id="PR00449">
    <property type="entry name" value="RASTRNSFRMNG"/>
</dbReference>
<accession>A0AAV9RLK3</accession>
<dbReference type="InterPro" id="IPR052236">
    <property type="entry name" value="Small_GTPase_RasD"/>
</dbReference>
<keyword evidence="11" id="KW-1185">Reference proteome</keyword>
<dbReference type="SMART" id="SM00174">
    <property type="entry name" value="RHO"/>
    <property type="match status" value="1"/>
</dbReference>
<dbReference type="FunFam" id="3.40.50.300:FF:000475">
    <property type="entry name" value="GTP-binding protein Rhes"/>
    <property type="match status" value="1"/>
</dbReference>
<dbReference type="Gene3D" id="3.40.50.300">
    <property type="entry name" value="P-loop containing nucleotide triphosphate hydrolases"/>
    <property type="match status" value="1"/>
</dbReference>
<dbReference type="AlphaFoldDB" id="A0AAV9RLK3"/>
<evidence type="ECO:0000313" key="10">
    <source>
        <dbReference type="EMBL" id="KAK5609861.1"/>
    </source>
</evidence>
<keyword evidence="5" id="KW-0342">GTP-binding</keyword>
<sequence>MNTTDKFCLPIDGILEVFNSFTGHHQSRFAYPALHRTALHRTALIPRLRHPKISNITKTGMGIIKTVQGCWRRQDKRVVARRSSSSGHRQVSTDRLPKKPVDLTELVATKPKNCHRVVVLGATRVGKTNIVRRFLGEEYEEHYEPTIEDFYRKMFHIGGETYQVDLLDAASERDFPAKRRLSILTGDMFLLVFSLDDRDSLNEVRDLLNEIKAAKAKLQKPNHPARMPAVVCANKADLDAQRVVSNSEVVDIIGEDAPFFETSAKTGAGLEAVFMALAALGGLPDETSPSRHQIIPIFTYQSLCIGKRGMRRRRRSRGLGVPCAAVDPLARRPSFTSDLRLVLGSSTTHKKPKKCQIQ</sequence>
<evidence type="ECO:0000256" key="7">
    <source>
        <dbReference type="ARBA" id="ARBA00023288"/>
    </source>
</evidence>
<evidence type="ECO:0000313" key="11">
    <source>
        <dbReference type="Proteomes" id="UP001311232"/>
    </source>
</evidence>
<dbReference type="InterPro" id="IPR001806">
    <property type="entry name" value="Small_GTPase"/>
</dbReference>
<comment type="similarity">
    <text evidence="9">Belongs to the small GTPase superfamily. RasD family.</text>
</comment>
<name>A0AAV9RLK3_9TELE</name>
<evidence type="ECO:0000256" key="2">
    <source>
        <dbReference type="ARBA" id="ARBA00022475"/>
    </source>
</evidence>
<dbReference type="PANTHER" id="PTHR46149:SF2">
    <property type="entry name" value="GTP-BINDING PROTEIN RHES"/>
    <property type="match status" value="1"/>
</dbReference>
<dbReference type="InterPro" id="IPR005225">
    <property type="entry name" value="Small_GTP-bd"/>
</dbReference>
<evidence type="ECO:0000256" key="9">
    <source>
        <dbReference type="ARBA" id="ARBA00038061"/>
    </source>
</evidence>